<reference evidence="5" key="1">
    <citation type="submission" date="2020-03" db="EMBL/GenBank/DDBJ databases">
        <title>Complete genome sequence of sulfur-oxidizing bacterium skT11.</title>
        <authorList>
            <person name="Kanda M."/>
            <person name="Kojima H."/>
            <person name="Fukui M."/>
        </authorList>
    </citation>
    <scope>NUCLEOTIDE SEQUENCE [LARGE SCALE GENOMIC DNA]</scope>
    <source>
        <strain evidence="5">skT11</strain>
    </source>
</reference>
<organism evidence="4 5">
    <name type="scientific">Sulfurimicrobium lacus</name>
    <dbReference type="NCBI Taxonomy" id="2715678"/>
    <lineage>
        <taxon>Bacteria</taxon>
        <taxon>Pseudomonadati</taxon>
        <taxon>Pseudomonadota</taxon>
        <taxon>Betaproteobacteria</taxon>
        <taxon>Nitrosomonadales</taxon>
        <taxon>Sulfuricellaceae</taxon>
        <taxon>Sulfurimicrobium</taxon>
    </lineage>
</organism>
<accession>A0A6F8VEE3</accession>
<dbReference type="EMBL" id="AP022853">
    <property type="protein sequence ID" value="BCB27541.1"/>
    <property type="molecule type" value="Genomic_DNA"/>
</dbReference>
<keyword evidence="1" id="KW-0472">Membrane</keyword>
<evidence type="ECO:0000259" key="2">
    <source>
        <dbReference type="Pfam" id="PF02308"/>
    </source>
</evidence>
<dbReference type="KEGG" id="slac:SKTS_24270"/>
<feature type="transmembrane region" description="Helical" evidence="1">
    <location>
        <begin position="268"/>
        <end position="289"/>
    </location>
</feature>
<protein>
    <submittedName>
        <fullName evidence="4">Uncharacterized protein</fullName>
    </submittedName>
</protein>
<feature type="transmembrane region" description="Helical" evidence="1">
    <location>
        <begin position="210"/>
        <end position="229"/>
    </location>
</feature>
<feature type="transmembrane region" description="Helical" evidence="1">
    <location>
        <begin position="118"/>
        <end position="135"/>
    </location>
</feature>
<feature type="transmembrane region" description="Helical" evidence="1">
    <location>
        <begin position="309"/>
        <end position="330"/>
    </location>
</feature>
<dbReference type="AlphaFoldDB" id="A0A6F8VEE3"/>
<gene>
    <name evidence="4" type="ORF">SKTS_24270</name>
</gene>
<feature type="transmembrane region" description="Helical" evidence="1">
    <location>
        <begin position="180"/>
        <end position="198"/>
    </location>
</feature>
<dbReference type="PANTHER" id="PTHR39084">
    <property type="entry name" value="MEMBRANE PROTEIN-RELATED"/>
    <property type="match status" value="1"/>
</dbReference>
<feature type="transmembrane region" description="Helical" evidence="1">
    <location>
        <begin position="65"/>
        <end position="84"/>
    </location>
</feature>
<evidence type="ECO:0000259" key="3">
    <source>
        <dbReference type="Pfam" id="PF13194"/>
    </source>
</evidence>
<dbReference type="Pfam" id="PF02308">
    <property type="entry name" value="MgtC"/>
    <property type="match status" value="1"/>
</dbReference>
<dbReference type="InterPro" id="IPR049177">
    <property type="entry name" value="MgtC_SapB_SrpB_YhiD_N"/>
</dbReference>
<feature type="transmembrane region" description="Helical" evidence="1">
    <location>
        <begin position="370"/>
        <end position="390"/>
    </location>
</feature>
<name>A0A6F8VEE3_9PROT</name>
<feature type="domain" description="DUF4010" evidence="3">
    <location>
        <begin position="185"/>
        <end position="394"/>
    </location>
</feature>
<sequence length="421" mass="44588">MDLPSIQANGAEYIPAFLTSLAIGLLIGLERERNPSAKAGLRTFALVALAGTLAAMLSQVTQSPWVLALGLFTVGLVIVGAYFAPRSPDEDPGTTTSAALLVCYLLGAMVWFGAQTPALMLAIVVAILLYFKPELRGWSQNLSRRDLISIFQFAVLTFIILPILPDHNYGPYNTLNPHQTWLMVVLISGLSLAGYVALRIVGQRYGAPILGLLGGLVSSTATSMVYARHGKNQDMLQLAVVVILIANLVVFVRLAAEGLAVSPKSLPFLLPVLASGLVFGLLGTALLWHKLAKSAELLPIPEITNPTEIRTALGFGLLYALVLFFSAWLSELGGSKGLYTVAVISGLTDVDAITLSSLRLFELGKLQASQAVIAITLGFLSNLGFKFGLIAMIGGAPLAKRCAIGFAAMGLGMGVGLIWLQ</sequence>
<keyword evidence="1" id="KW-1133">Transmembrane helix</keyword>
<dbReference type="RefSeq" id="WP_173065367.1">
    <property type="nucleotide sequence ID" value="NZ_AP022853.1"/>
</dbReference>
<proteinExistence type="predicted"/>
<feature type="transmembrane region" description="Helical" evidence="1">
    <location>
        <begin position="12"/>
        <end position="29"/>
    </location>
</feature>
<feature type="transmembrane region" description="Helical" evidence="1">
    <location>
        <begin position="402"/>
        <end position="420"/>
    </location>
</feature>
<dbReference type="InterPro" id="IPR025105">
    <property type="entry name" value="DUF4010"/>
</dbReference>
<feature type="transmembrane region" description="Helical" evidence="1">
    <location>
        <begin position="235"/>
        <end position="256"/>
    </location>
</feature>
<keyword evidence="1" id="KW-0812">Transmembrane</keyword>
<evidence type="ECO:0000256" key="1">
    <source>
        <dbReference type="SAM" id="Phobius"/>
    </source>
</evidence>
<keyword evidence="5" id="KW-1185">Reference proteome</keyword>
<feature type="transmembrane region" description="Helical" evidence="1">
    <location>
        <begin position="147"/>
        <end position="165"/>
    </location>
</feature>
<dbReference type="PANTHER" id="PTHR39084:SF1">
    <property type="entry name" value="DUF4010 DOMAIN-CONTAINING PROTEIN"/>
    <property type="match status" value="1"/>
</dbReference>
<dbReference type="Pfam" id="PF13194">
    <property type="entry name" value="DUF4010"/>
    <property type="match status" value="1"/>
</dbReference>
<feature type="domain" description="MgtC/SapB/SrpB/YhiD N-terminal" evidence="2">
    <location>
        <begin position="18"/>
        <end position="136"/>
    </location>
</feature>
<evidence type="ECO:0000313" key="5">
    <source>
        <dbReference type="Proteomes" id="UP000502260"/>
    </source>
</evidence>
<dbReference type="Proteomes" id="UP000502260">
    <property type="component" value="Chromosome"/>
</dbReference>
<evidence type="ECO:0000313" key="4">
    <source>
        <dbReference type="EMBL" id="BCB27541.1"/>
    </source>
</evidence>